<evidence type="ECO:0000313" key="1">
    <source>
        <dbReference type="EMBL" id="MFC3097209.1"/>
    </source>
</evidence>
<organism evidence="1 2">
    <name type="scientific">Alteraurantiacibacter palmitatis</name>
    <dbReference type="NCBI Taxonomy" id="2054628"/>
    <lineage>
        <taxon>Bacteria</taxon>
        <taxon>Pseudomonadati</taxon>
        <taxon>Pseudomonadota</taxon>
        <taxon>Alphaproteobacteria</taxon>
        <taxon>Sphingomonadales</taxon>
        <taxon>Erythrobacteraceae</taxon>
        <taxon>Alteraurantiacibacter</taxon>
    </lineage>
</organism>
<dbReference type="Proteomes" id="UP001595456">
    <property type="component" value="Unassembled WGS sequence"/>
</dbReference>
<evidence type="ECO:0000313" key="2">
    <source>
        <dbReference type="Proteomes" id="UP001595456"/>
    </source>
</evidence>
<evidence type="ECO:0008006" key="3">
    <source>
        <dbReference type="Google" id="ProtNLM"/>
    </source>
</evidence>
<comment type="caution">
    <text evidence="1">The sequence shown here is derived from an EMBL/GenBank/DDBJ whole genome shotgun (WGS) entry which is preliminary data.</text>
</comment>
<keyword evidence="2" id="KW-1185">Reference proteome</keyword>
<proteinExistence type="predicted"/>
<dbReference type="EMBL" id="JBHRST010000007">
    <property type="protein sequence ID" value="MFC3097209.1"/>
    <property type="molecule type" value="Genomic_DNA"/>
</dbReference>
<protein>
    <recommendedName>
        <fullName evidence="3">MerR family transcriptional regulator</fullName>
    </recommendedName>
</protein>
<sequence length="88" mass="9775">MSQPFVPIDIGRVAQVLDLLGQEIEELGQELCRDPATVARHMTQLQAIDRIAQHQHALADLLRAECLTSAVQALGLEDLAARLRDHRN</sequence>
<dbReference type="RefSeq" id="WP_336927029.1">
    <property type="nucleotide sequence ID" value="NZ_JBANRO010000011.1"/>
</dbReference>
<name>A0ABV7E394_9SPHN</name>
<accession>A0ABV7E394</accession>
<gene>
    <name evidence="1" type="ORF">ACFODU_05275</name>
</gene>
<reference evidence="2" key="1">
    <citation type="journal article" date="2019" name="Int. J. Syst. Evol. Microbiol.">
        <title>The Global Catalogue of Microorganisms (GCM) 10K type strain sequencing project: providing services to taxonomists for standard genome sequencing and annotation.</title>
        <authorList>
            <consortium name="The Broad Institute Genomics Platform"/>
            <consortium name="The Broad Institute Genome Sequencing Center for Infectious Disease"/>
            <person name="Wu L."/>
            <person name="Ma J."/>
        </authorList>
    </citation>
    <scope>NUCLEOTIDE SEQUENCE [LARGE SCALE GENOMIC DNA]</scope>
    <source>
        <strain evidence="2">KCTC 52607</strain>
    </source>
</reference>